<dbReference type="GO" id="GO:0006508">
    <property type="term" value="P:proteolysis"/>
    <property type="evidence" value="ECO:0007669"/>
    <property type="project" value="UniProtKB-KW"/>
</dbReference>
<dbReference type="Pfam" id="PF01694">
    <property type="entry name" value="Rhomboid"/>
    <property type="match status" value="1"/>
</dbReference>
<evidence type="ECO:0000313" key="11">
    <source>
        <dbReference type="Proteomes" id="UP000253769"/>
    </source>
</evidence>
<dbReference type="PANTHER" id="PTHR43731">
    <property type="entry name" value="RHOMBOID PROTEASE"/>
    <property type="match status" value="1"/>
</dbReference>
<comment type="similarity">
    <text evidence="2">Belongs to the peptidase S54 family.</text>
</comment>
<comment type="subcellular location">
    <subcellularLocation>
        <location evidence="1">Membrane</location>
        <topology evidence="1">Multi-pass membrane protein</topology>
    </subcellularLocation>
</comment>
<keyword evidence="3 7" id="KW-0812">Transmembrane</keyword>
<feature type="transmembrane region" description="Helical" evidence="7">
    <location>
        <begin position="251"/>
        <end position="274"/>
    </location>
</feature>
<dbReference type="RefSeq" id="WP_114693731.1">
    <property type="nucleotide sequence ID" value="NZ_QQOH01000001.1"/>
</dbReference>
<keyword evidence="4" id="KW-0378">Hydrolase</keyword>
<feature type="transmembrane region" description="Helical" evidence="7">
    <location>
        <begin position="143"/>
        <end position="162"/>
    </location>
</feature>
<accession>A0A369WSU9</accession>
<keyword evidence="11" id="KW-1185">Reference proteome</keyword>
<dbReference type="EMBL" id="QQOH01000001">
    <property type="protein sequence ID" value="RDE24149.1"/>
    <property type="molecule type" value="Genomic_DNA"/>
</dbReference>
<evidence type="ECO:0000256" key="5">
    <source>
        <dbReference type="ARBA" id="ARBA00022989"/>
    </source>
</evidence>
<dbReference type="InterPro" id="IPR050925">
    <property type="entry name" value="Rhomboid_protease_S54"/>
</dbReference>
<feature type="transmembrane region" description="Helical" evidence="7">
    <location>
        <begin position="225"/>
        <end position="245"/>
    </location>
</feature>
<evidence type="ECO:0000256" key="3">
    <source>
        <dbReference type="ARBA" id="ARBA00022692"/>
    </source>
</evidence>
<dbReference type="Gene3D" id="3.30.70.2080">
    <property type="match status" value="1"/>
</dbReference>
<evidence type="ECO:0000259" key="8">
    <source>
        <dbReference type="Pfam" id="PF01694"/>
    </source>
</evidence>
<evidence type="ECO:0000256" key="1">
    <source>
        <dbReference type="ARBA" id="ARBA00004141"/>
    </source>
</evidence>
<sequence>MIQLFELPADLDLGPFAAYLWRQRIHHRITHLQGQQQLWLADPADADFVMEQFNRWQRGEALENSSGGASKQVAFPWWRLPVTLVLIGFSLALTLLTGFGNRLGWLHWFSFVDFDFQGGYLIFQSFPTLLSGGQWWRLLTPIFLHYSLLHLVFNLLWTWELGRRIELTRGSSSLLWLVLFIGISSNAAQFLMTGPLFGGLSGVIFGLMGYTWLSDRLKLGPGFGMPPALMTFMMIWLVLGVSGLIEKMGFGAIANTAHLVGLLAGLVCVLPVWLRRNRPQ</sequence>
<dbReference type="Pfam" id="PF16733">
    <property type="entry name" value="NRho"/>
    <property type="match status" value="1"/>
</dbReference>
<keyword evidence="10" id="KW-0645">Protease</keyword>
<dbReference type="InterPro" id="IPR038244">
    <property type="entry name" value="NRho_sf"/>
</dbReference>
<feature type="domain" description="Rhomboid protease N-terminal" evidence="9">
    <location>
        <begin position="2"/>
        <end position="62"/>
    </location>
</feature>
<dbReference type="Proteomes" id="UP000253769">
    <property type="component" value="Unassembled WGS sequence"/>
</dbReference>
<dbReference type="PANTHER" id="PTHR43731:SF14">
    <property type="entry name" value="PRESENILIN-ASSOCIATED RHOMBOID-LIKE PROTEIN, MITOCHONDRIAL"/>
    <property type="match status" value="1"/>
</dbReference>
<dbReference type="OrthoDB" id="9778341at2"/>
<evidence type="ECO:0000259" key="9">
    <source>
        <dbReference type="Pfam" id="PF16733"/>
    </source>
</evidence>
<name>A0A369WSU9_9GAMM</name>
<evidence type="ECO:0000256" key="2">
    <source>
        <dbReference type="ARBA" id="ARBA00009045"/>
    </source>
</evidence>
<reference evidence="10 11" key="1">
    <citation type="submission" date="2018-07" db="EMBL/GenBank/DDBJ databases">
        <title>Motiliproteus coralliicola sp. nov., a bacterium isolated from Coral.</title>
        <authorList>
            <person name="Wang G."/>
        </authorList>
    </citation>
    <scope>NUCLEOTIDE SEQUENCE [LARGE SCALE GENOMIC DNA]</scope>
    <source>
        <strain evidence="10 11">C34</strain>
    </source>
</reference>
<evidence type="ECO:0000256" key="6">
    <source>
        <dbReference type="ARBA" id="ARBA00023136"/>
    </source>
</evidence>
<dbReference type="AlphaFoldDB" id="A0A369WSU9"/>
<organism evidence="10 11">
    <name type="scientific">Motiliproteus coralliicola</name>
    <dbReference type="NCBI Taxonomy" id="2283196"/>
    <lineage>
        <taxon>Bacteria</taxon>
        <taxon>Pseudomonadati</taxon>
        <taxon>Pseudomonadota</taxon>
        <taxon>Gammaproteobacteria</taxon>
        <taxon>Oceanospirillales</taxon>
        <taxon>Oceanospirillaceae</taxon>
        <taxon>Motiliproteus</taxon>
    </lineage>
</organism>
<feature type="transmembrane region" description="Helical" evidence="7">
    <location>
        <begin position="77"/>
        <end position="96"/>
    </location>
</feature>
<dbReference type="InterPro" id="IPR035952">
    <property type="entry name" value="Rhomboid-like_sf"/>
</dbReference>
<feature type="transmembrane region" description="Helical" evidence="7">
    <location>
        <begin position="174"/>
        <end position="191"/>
    </location>
</feature>
<dbReference type="GO" id="GO:0016020">
    <property type="term" value="C:membrane"/>
    <property type="evidence" value="ECO:0007669"/>
    <property type="project" value="UniProtKB-SubCell"/>
</dbReference>
<feature type="transmembrane region" description="Helical" evidence="7">
    <location>
        <begin position="197"/>
        <end position="213"/>
    </location>
</feature>
<gene>
    <name evidence="10" type="ORF">DV711_00685</name>
</gene>
<comment type="caution">
    <text evidence="10">The sequence shown here is derived from an EMBL/GenBank/DDBJ whole genome shotgun (WGS) entry which is preliminary data.</text>
</comment>
<dbReference type="InterPro" id="IPR031976">
    <property type="entry name" value="NRho"/>
</dbReference>
<dbReference type="Gene3D" id="1.20.1540.10">
    <property type="entry name" value="Rhomboid-like"/>
    <property type="match status" value="1"/>
</dbReference>
<keyword evidence="6 7" id="KW-0472">Membrane</keyword>
<evidence type="ECO:0000256" key="4">
    <source>
        <dbReference type="ARBA" id="ARBA00022801"/>
    </source>
</evidence>
<dbReference type="GO" id="GO:0004252">
    <property type="term" value="F:serine-type endopeptidase activity"/>
    <property type="evidence" value="ECO:0007669"/>
    <property type="project" value="InterPro"/>
</dbReference>
<protein>
    <submittedName>
        <fullName evidence="10">Rhomboid family intramembrane serine protease</fullName>
    </submittedName>
</protein>
<dbReference type="InterPro" id="IPR022764">
    <property type="entry name" value="Peptidase_S54_rhomboid_dom"/>
</dbReference>
<keyword evidence="5 7" id="KW-1133">Transmembrane helix</keyword>
<dbReference type="SUPFAM" id="SSF144091">
    <property type="entry name" value="Rhomboid-like"/>
    <property type="match status" value="1"/>
</dbReference>
<evidence type="ECO:0000256" key="7">
    <source>
        <dbReference type="SAM" id="Phobius"/>
    </source>
</evidence>
<feature type="domain" description="Peptidase S54 rhomboid" evidence="8">
    <location>
        <begin position="133"/>
        <end position="271"/>
    </location>
</feature>
<proteinExistence type="inferred from homology"/>
<evidence type="ECO:0000313" key="10">
    <source>
        <dbReference type="EMBL" id="RDE24149.1"/>
    </source>
</evidence>